<evidence type="ECO:0008006" key="4">
    <source>
        <dbReference type="Google" id="ProtNLM"/>
    </source>
</evidence>
<gene>
    <name evidence="2" type="ORF">AWRI4619_LOCUS3274</name>
</gene>
<keyword evidence="1" id="KW-0472">Membrane</keyword>
<evidence type="ECO:0000256" key="1">
    <source>
        <dbReference type="SAM" id="Phobius"/>
    </source>
</evidence>
<dbReference type="AlphaFoldDB" id="A0A9N8P7J8"/>
<dbReference type="Proteomes" id="UP000716446">
    <property type="component" value="Unassembled WGS sequence"/>
</dbReference>
<proteinExistence type="predicted"/>
<feature type="transmembrane region" description="Helical" evidence="1">
    <location>
        <begin position="45"/>
        <end position="63"/>
    </location>
</feature>
<accession>A0A9N8P7J8</accession>
<keyword evidence="1" id="KW-0812">Transmembrane</keyword>
<organism evidence="2 3">
    <name type="scientific">Aureobasidium vineae</name>
    <dbReference type="NCBI Taxonomy" id="2773715"/>
    <lineage>
        <taxon>Eukaryota</taxon>
        <taxon>Fungi</taxon>
        <taxon>Dikarya</taxon>
        <taxon>Ascomycota</taxon>
        <taxon>Pezizomycotina</taxon>
        <taxon>Dothideomycetes</taxon>
        <taxon>Dothideomycetidae</taxon>
        <taxon>Dothideales</taxon>
        <taxon>Saccotheciaceae</taxon>
        <taxon>Aureobasidium</taxon>
    </lineage>
</organism>
<dbReference type="EMBL" id="CAIJEN010000004">
    <property type="protein sequence ID" value="CAD0084707.1"/>
    <property type="molecule type" value="Genomic_DNA"/>
</dbReference>
<keyword evidence="3" id="KW-1185">Reference proteome</keyword>
<protein>
    <recommendedName>
        <fullName evidence="4">C-4 methylsterol oxidase</fullName>
    </recommendedName>
</protein>
<reference evidence="2" key="1">
    <citation type="submission" date="2020-06" db="EMBL/GenBank/DDBJ databases">
        <authorList>
            <person name="Onetto C."/>
        </authorList>
    </citation>
    <scope>NUCLEOTIDE SEQUENCE</scope>
</reference>
<evidence type="ECO:0000313" key="2">
    <source>
        <dbReference type="EMBL" id="CAD0084707.1"/>
    </source>
</evidence>
<keyword evidence="1" id="KW-1133">Transmembrane helix</keyword>
<evidence type="ECO:0000313" key="3">
    <source>
        <dbReference type="Proteomes" id="UP000716446"/>
    </source>
</evidence>
<comment type="caution">
    <text evidence="2">The sequence shown here is derived from an EMBL/GenBank/DDBJ whole genome shotgun (WGS) entry which is preliminary data.</text>
</comment>
<sequence>MSYLNATAILEHALPHTSDTYWNQFDKVSEYNVHLNYFEKLWMAWYAYIGNDVLATGIMSFLMHELVYFGRSLPWIIIDCIPYFNKYKIQNVCRPPASSRLPTSILTWSSAKIPTAAEQWQCAKLVLLSHFTVELPQIW</sequence>
<name>A0A9N8P7J8_9PEZI</name>